<evidence type="ECO:0000256" key="1">
    <source>
        <dbReference type="SAM" id="MobiDB-lite"/>
    </source>
</evidence>
<keyword evidence="4" id="KW-1185">Reference proteome</keyword>
<feature type="transmembrane region" description="Helical" evidence="2">
    <location>
        <begin position="57"/>
        <end position="83"/>
    </location>
</feature>
<gene>
    <name evidence="3" type="ORF">D9758_009318</name>
</gene>
<sequence>MDLTPNLHKVLGTTLVATWLNLMLYVLVIDRVSNSSTFNSFQNSGAPYNYHYHTDKILFRIAVLATLVCDTATTIAACVDTYINAVTFQGNISALQTRTWPRSLYLASSGISAAVVQAFMLYRYWSFHTRTMVDNLNDVPNRNRDREPRSQSLGTAADRPDETGITRSRETWLQTVK</sequence>
<dbReference type="EMBL" id="JAACJM010000031">
    <property type="protein sequence ID" value="KAF5364783.1"/>
    <property type="molecule type" value="Genomic_DNA"/>
</dbReference>
<feature type="transmembrane region" description="Helical" evidence="2">
    <location>
        <begin position="6"/>
        <end position="28"/>
    </location>
</feature>
<dbReference type="AlphaFoldDB" id="A0A8H5GGW5"/>
<comment type="caution">
    <text evidence="3">The sequence shown here is derived from an EMBL/GenBank/DDBJ whole genome shotgun (WGS) entry which is preliminary data.</text>
</comment>
<proteinExistence type="predicted"/>
<evidence type="ECO:0000313" key="4">
    <source>
        <dbReference type="Proteomes" id="UP000559256"/>
    </source>
</evidence>
<accession>A0A8H5GGW5</accession>
<reference evidence="3 4" key="1">
    <citation type="journal article" date="2020" name="ISME J.">
        <title>Uncovering the hidden diversity of litter-decomposition mechanisms in mushroom-forming fungi.</title>
        <authorList>
            <person name="Floudas D."/>
            <person name="Bentzer J."/>
            <person name="Ahren D."/>
            <person name="Johansson T."/>
            <person name="Persson P."/>
            <person name="Tunlid A."/>
        </authorList>
    </citation>
    <scope>NUCLEOTIDE SEQUENCE [LARGE SCALE GENOMIC DNA]</scope>
    <source>
        <strain evidence="3 4">CBS 291.85</strain>
    </source>
</reference>
<feature type="region of interest" description="Disordered" evidence="1">
    <location>
        <begin position="138"/>
        <end position="167"/>
    </location>
</feature>
<feature type="transmembrane region" description="Helical" evidence="2">
    <location>
        <begin position="103"/>
        <end position="122"/>
    </location>
</feature>
<keyword evidence="2" id="KW-0472">Membrane</keyword>
<keyword evidence="2" id="KW-0812">Transmembrane</keyword>
<name>A0A8H5GGW5_9AGAR</name>
<protein>
    <submittedName>
        <fullName evidence="3">Uncharacterized protein</fullName>
    </submittedName>
</protein>
<evidence type="ECO:0000313" key="3">
    <source>
        <dbReference type="EMBL" id="KAF5364783.1"/>
    </source>
</evidence>
<dbReference type="Proteomes" id="UP000559256">
    <property type="component" value="Unassembled WGS sequence"/>
</dbReference>
<feature type="compositionally biased region" description="Basic and acidic residues" evidence="1">
    <location>
        <begin position="158"/>
        <end position="167"/>
    </location>
</feature>
<organism evidence="3 4">
    <name type="scientific">Tetrapyrgos nigripes</name>
    <dbReference type="NCBI Taxonomy" id="182062"/>
    <lineage>
        <taxon>Eukaryota</taxon>
        <taxon>Fungi</taxon>
        <taxon>Dikarya</taxon>
        <taxon>Basidiomycota</taxon>
        <taxon>Agaricomycotina</taxon>
        <taxon>Agaricomycetes</taxon>
        <taxon>Agaricomycetidae</taxon>
        <taxon>Agaricales</taxon>
        <taxon>Marasmiineae</taxon>
        <taxon>Marasmiaceae</taxon>
        <taxon>Tetrapyrgos</taxon>
    </lineage>
</organism>
<keyword evidence="2" id="KW-1133">Transmembrane helix</keyword>
<dbReference type="OrthoDB" id="3203775at2759"/>
<evidence type="ECO:0000256" key="2">
    <source>
        <dbReference type="SAM" id="Phobius"/>
    </source>
</evidence>